<dbReference type="AlphaFoldDB" id="A0AAV4T9Q7"/>
<sequence length="116" mass="13315">MNKRTEAQTTSSDLGVVNNPYEKVVHVSDVTNHSDLDKQKYDAVQKGRSRRDRHTTDGTVESIVSLRHIILELFKVNRNVFSQNAIQEAFLAIDYRVENIHAIEDSSVKDNEELFK</sequence>
<name>A0AAV4T9Q7_CAEEX</name>
<accession>A0AAV4T9Q7</accession>
<gene>
    <name evidence="2" type="ORF">CEXT_163641</name>
</gene>
<dbReference type="EMBL" id="BPLR01010717">
    <property type="protein sequence ID" value="GIY41487.1"/>
    <property type="molecule type" value="Genomic_DNA"/>
</dbReference>
<dbReference type="Proteomes" id="UP001054945">
    <property type="component" value="Unassembled WGS sequence"/>
</dbReference>
<protein>
    <submittedName>
        <fullName evidence="2">Uncharacterized protein</fullName>
    </submittedName>
</protein>
<reference evidence="2 3" key="1">
    <citation type="submission" date="2021-06" db="EMBL/GenBank/DDBJ databases">
        <title>Caerostris extrusa draft genome.</title>
        <authorList>
            <person name="Kono N."/>
            <person name="Arakawa K."/>
        </authorList>
    </citation>
    <scope>NUCLEOTIDE SEQUENCE [LARGE SCALE GENOMIC DNA]</scope>
</reference>
<organism evidence="2 3">
    <name type="scientific">Caerostris extrusa</name>
    <name type="common">Bark spider</name>
    <name type="synonym">Caerostris bankana</name>
    <dbReference type="NCBI Taxonomy" id="172846"/>
    <lineage>
        <taxon>Eukaryota</taxon>
        <taxon>Metazoa</taxon>
        <taxon>Ecdysozoa</taxon>
        <taxon>Arthropoda</taxon>
        <taxon>Chelicerata</taxon>
        <taxon>Arachnida</taxon>
        <taxon>Araneae</taxon>
        <taxon>Araneomorphae</taxon>
        <taxon>Entelegynae</taxon>
        <taxon>Araneoidea</taxon>
        <taxon>Araneidae</taxon>
        <taxon>Caerostris</taxon>
    </lineage>
</organism>
<evidence type="ECO:0000313" key="2">
    <source>
        <dbReference type="EMBL" id="GIY41487.1"/>
    </source>
</evidence>
<feature type="region of interest" description="Disordered" evidence="1">
    <location>
        <begin position="28"/>
        <end position="55"/>
    </location>
</feature>
<feature type="region of interest" description="Disordered" evidence="1">
    <location>
        <begin position="1"/>
        <end position="20"/>
    </location>
</feature>
<keyword evidence="3" id="KW-1185">Reference proteome</keyword>
<evidence type="ECO:0000313" key="3">
    <source>
        <dbReference type="Proteomes" id="UP001054945"/>
    </source>
</evidence>
<proteinExistence type="predicted"/>
<feature type="compositionally biased region" description="Basic and acidic residues" evidence="1">
    <location>
        <begin position="32"/>
        <end position="45"/>
    </location>
</feature>
<evidence type="ECO:0000256" key="1">
    <source>
        <dbReference type="SAM" id="MobiDB-lite"/>
    </source>
</evidence>
<comment type="caution">
    <text evidence="2">The sequence shown here is derived from an EMBL/GenBank/DDBJ whole genome shotgun (WGS) entry which is preliminary data.</text>
</comment>